<evidence type="ECO:0000313" key="2">
    <source>
        <dbReference type="EMBL" id="GAO31718.1"/>
    </source>
</evidence>
<dbReference type="SUPFAM" id="SSF52743">
    <property type="entry name" value="Subtilisin-like"/>
    <property type="match status" value="1"/>
</dbReference>
<reference evidence="2 3" key="1">
    <citation type="journal article" date="2015" name="Microbes Environ.">
        <title>Distribution and evolution of nitrogen fixation genes in the phylum bacteroidetes.</title>
        <authorList>
            <person name="Inoue J."/>
            <person name="Oshima K."/>
            <person name="Suda W."/>
            <person name="Sakamoto M."/>
            <person name="Iino T."/>
            <person name="Noda S."/>
            <person name="Hongoh Y."/>
            <person name="Hattori M."/>
            <person name="Ohkuma M."/>
        </authorList>
    </citation>
    <scope>NUCLEOTIDE SEQUENCE [LARGE SCALE GENOMIC DNA]</scope>
    <source>
        <strain evidence="2">JCM 15548</strain>
    </source>
</reference>
<keyword evidence="3" id="KW-1185">Reference proteome</keyword>
<dbReference type="CDD" id="cd04847">
    <property type="entry name" value="Peptidases_S8_Subtilisin_like_2"/>
    <property type="match status" value="1"/>
</dbReference>
<dbReference type="RefSeq" id="WP_062128001.1">
    <property type="nucleotide sequence ID" value="NZ_BAZW01000059.1"/>
</dbReference>
<dbReference type="STRING" id="1236989.JCM15548_14109"/>
<sequence length="831" mass="93889">MPENYKHIFLNKAFISEKYKIASGFGEPRRIPSRDAESHSTKLLAQFEEIWSRKRQLREEREAEQISTREGIYLSFTSAVEHDLVTASLENIRSGIRLLNIKQESTADGLGKVRATVYIPNGQEGYFVRKIEEYRTKVTPSGKAKNAPLVNSIEDVTTALLESMWTDKETLIPTQTAKWCEVWLSVDTAGSNEQNQIADFYNQLESLNIAYKRNYILFPERAVLLINSNKSQLVELMLVSDILAEFRIGQEPAGFWVSESSKDQQEWVEDLLARINILETDVSICVLDSGVNNGHQLISPLLPEDKTLSYDPEWGTYDHEERAGHGTLMAGISAYGNLEKALSTNDSIDLTHGLISVKVLPPRHQGSTPKELWGDVINQSVSRAEIASPKARLVFCMAVTSAEDMERGRPSSWSGAIDNITYGQGESPRILIVSGGNIRSEELFKDYPHSNLASSIENPAQSWNAITVGAYTQKMIVNDEDYKDYETLANQGELSPYSTTSLMWERKWPYKPDVVFEGGNLLRGPENVIIAHEDLECLSTSKSFNIKPFDTINATSAATAQASWFAAKLLYEYPDAWAETIRALIVHSARWSDSMLEQFSTENKRKSFEKLIRIFGLGVPQLERALYSQESAMSFISQESIQPFILEGSNGKTNELHYYSLPWPKDLLLDLGAVPVTLRVTLSYFIEPGAGEIGWKDKYRYQSHGLRFDINNVNEDETAFRKRINVAAREDNEQLVNKSGSQRWAIGKDNRSNGSIHTDYWEGTAAELATCNLIAVYPVIGWWRERKHLNKVDTITRYSLIISLDTPEQNIELYSTIKNLIEIPVEVETNI</sequence>
<protein>
    <recommendedName>
        <fullName evidence="1">Peptidase S8/S53 domain-containing protein</fullName>
    </recommendedName>
</protein>
<dbReference type="AlphaFoldDB" id="A0A0E9M292"/>
<dbReference type="InterPro" id="IPR000209">
    <property type="entry name" value="Peptidase_S8/S53_dom"/>
</dbReference>
<dbReference type="Pfam" id="PF00082">
    <property type="entry name" value="Peptidase_S8"/>
    <property type="match status" value="1"/>
</dbReference>
<dbReference type="Gene3D" id="3.40.50.200">
    <property type="entry name" value="Peptidase S8/S53 domain"/>
    <property type="match status" value="1"/>
</dbReference>
<accession>A0A0E9M292</accession>
<dbReference type="GO" id="GO:0004252">
    <property type="term" value="F:serine-type endopeptidase activity"/>
    <property type="evidence" value="ECO:0007669"/>
    <property type="project" value="InterPro"/>
</dbReference>
<comment type="caution">
    <text evidence="2">The sequence shown here is derived from an EMBL/GenBank/DDBJ whole genome shotgun (WGS) entry which is preliminary data.</text>
</comment>
<dbReference type="InterPro" id="IPR036852">
    <property type="entry name" value="Peptidase_S8/S53_dom_sf"/>
</dbReference>
<dbReference type="Proteomes" id="UP000032900">
    <property type="component" value="Unassembled WGS sequence"/>
</dbReference>
<feature type="domain" description="Peptidase S8/S53" evidence="1">
    <location>
        <begin position="281"/>
        <end position="616"/>
    </location>
</feature>
<organism evidence="2 3">
    <name type="scientific">Geofilum rubicundum JCM 15548</name>
    <dbReference type="NCBI Taxonomy" id="1236989"/>
    <lineage>
        <taxon>Bacteria</taxon>
        <taxon>Pseudomonadati</taxon>
        <taxon>Bacteroidota</taxon>
        <taxon>Bacteroidia</taxon>
        <taxon>Marinilabiliales</taxon>
        <taxon>Marinilabiliaceae</taxon>
        <taxon>Geofilum</taxon>
    </lineage>
</organism>
<dbReference type="OrthoDB" id="1100338at2"/>
<name>A0A0E9M292_9BACT</name>
<dbReference type="GO" id="GO:0006508">
    <property type="term" value="P:proteolysis"/>
    <property type="evidence" value="ECO:0007669"/>
    <property type="project" value="InterPro"/>
</dbReference>
<dbReference type="EMBL" id="BAZW01000059">
    <property type="protein sequence ID" value="GAO31718.1"/>
    <property type="molecule type" value="Genomic_DNA"/>
</dbReference>
<gene>
    <name evidence="2" type="ORF">JCM15548_14109</name>
</gene>
<dbReference type="InterPro" id="IPR034074">
    <property type="entry name" value="Y4bN_pept_dom"/>
</dbReference>
<proteinExistence type="predicted"/>
<evidence type="ECO:0000259" key="1">
    <source>
        <dbReference type="Pfam" id="PF00082"/>
    </source>
</evidence>
<evidence type="ECO:0000313" key="3">
    <source>
        <dbReference type="Proteomes" id="UP000032900"/>
    </source>
</evidence>